<dbReference type="InterPro" id="IPR025564">
    <property type="entry name" value="CAAD_dom"/>
</dbReference>
<evidence type="ECO:0000256" key="1">
    <source>
        <dbReference type="ARBA" id="ARBA00004141"/>
    </source>
</evidence>
<dbReference type="AlphaFoldDB" id="A0A9W3CCL8"/>
<comment type="subcellular location">
    <subcellularLocation>
        <location evidence="1">Membrane</location>
        <topology evidence="1">Multi-pass membrane protein</topology>
    </subcellularLocation>
</comment>
<dbReference type="Pfam" id="PF14159">
    <property type="entry name" value="CAAD"/>
    <property type="match status" value="1"/>
</dbReference>
<sequence length="205" mass="22947">MELSTVSTTITHLPSSTNRHVYPAGNDVRRISLPRQGNLASLRLQSRTLRCTRKFPGETVSEEDTSTGVNEFGFEKKPEVVADKEDNFTSEAQDAVEERIFTSEAQSEDEQTQASLEFFNDIKLDSDNTYSILLYGFGAVLAVYLTSAIVGSLESVPLLPKLMEVVGLGYTLWFTTRYLLFKSNREELKMKISDIKKQVLGSDSD</sequence>
<gene>
    <name evidence="5" type="primary">LOC108830730</name>
</gene>
<dbReference type="KEGG" id="rsz:108830730"/>
<dbReference type="PANTHER" id="PTHR33222">
    <property type="match status" value="1"/>
</dbReference>
<proteinExistence type="predicted"/>
<feature type="transmembrane region" description="Helical" evidence="2">
    <location>
        <begin position="132"/>
        <end position="150"/>
    </location>
</feature>
<evidence type="ECO:0000313" key="5">
    <source>
        <dbReference type="RefSeq" id="XP_056849270.1"/>
    </source>
</evidence>
<evidence type="ECO:0000259" key="3">
    <source>
        <dbReference type="Pfam" id="PF14159"/>
    </source>
</evidence>
<keyword evidence="4" id="KW-1185">Reference proteome</keyword>
<dbReference type="OrthoDB" id="2014299at2759"/>
<reference evidence="4" key="1">
    <citation type="journal article" date="2019" name="Database">
        <title>The radish genome database (RadishGD): an integrated information resource for radish genomics.</title>
        <authorList>
            <person name="Yu H.J."/>
            <person name="Baek S."/>
            <person name="Lee Y.J."/>
            <person name="Cho A."/>
            <person name="Mun J.H."/>
        </authorList>
    </citation>
    <scope>NUCLEOTIDE SEQUENCE [LARGE SCALE GENOMIC DNA]</scope>
    <source>
        <strain evidence="4">cv. WK10039</strain>
    </source>
</reference>
<dbReference type="GeneID" id="108830730"/>
<accession>A0A9W3CCL8</accession>
<organism evidence="4 5">
    <name type="scientific">Raphanus sativus</name>
    <name type="common">Radish</name>
    <name type="synonym">Raphanus raphanistrum var. sativus</name>
    <dbReference type="NCBI Taxonomy" id="3726"/>
    <lineage>
        <taxon>Eukaryota</taxon>
        <taxon>Viridiplantae</taxon>
        <taxon>Streptophyta</taxon>
        <taxon>Embryophyta</taxon>
        <taxon>Tracheophyta</taxon>
        <taxon>Spermatophyta</taxon>
        <taxon>Magnoliopsida</taxon>
        <taxon>eudicotyledons</taxon>
        <taxon>Gunneridae</taxon>
        <taxon>Pentapetalae</taxon>
        <taxon>rosids</taxon>
        <taxon>malvids</taxon>
        <taxon>Brassicales</taxon>
        <taxon>Brassicaceae</taxon>
        <taxon>Brassiceae</taxon>
        <taxon>Raphanus</taxon>
    </lineage>
</organism>
<protein>
    <submittedName>
        <fullName evidence="5">Protein CURVATURE THYLAKOID 1D, chloroplastic</fullName>
    </submittedName>
</protein>
<dbReference type="Proteomes" id="UP000504610">
    <property type="component" value="Chromosome 8"/>
</dbReference>
<dbReference type="RefSeq" id="XP_056849270.1">
    <property type="nucleotide sequence ID" value="XM_056993290.1"/>
</dbReference>
<keyword evidence="2" id="KW-0472">Membrane</keyword>
<keyword evidence="2" id="KW-0812">Transmembrane</keyword>
<evidence type="ECO:0000313" key="4">
    <source>
        <dbReference type="Proteomes" id="UP000504610"/>
    </source>
</evidence>
<dbReference type="PANTHER" id="PTHR33222:SF2">
    <property type="entry name" value="PROTEIN CURVATURE THYLAKOID 1D, CHLOROPLASTIC"/>
    <property type="match status" value="1"/>
</dbReference>
<dbReference type="InterPro" id="IPR033344">
    <property type="entry name" value="CURT1"/>
</dbReference>
<dbReference type="GO" id="GO:0009535">
    <property type="term" value="C:chloroplast thylakoid membrane"/>
    <property type="evidence" value="ECO:0007669"/>
    <property type="project" value="TreeGrafter"/>
</dbReference>
<feature type="transmembrane region" description="Helical" evidence="2">
    <location>
        <begin position="162"/>
        <end position="181"/>
    </location>
</feature>
<keyword evidence="2" id="KW-1133">Transmembrane helix</keyword>
<reference evidence="5" key="2">
    <citation type="submission" date="2025-08" db="UniProtKB">
        <authorList>
            <consortium name="RefSeq"/>
        </authorList>
    </citation>
    <scope>IDENTIFICATION</scope>
    <source>
        <tissue evidence="5">Leaf</tissue>
    </source>
</reference>
<feature type="domain" description="Cyanobacterial aminoacyl-tRNA synthetase CAAD" evidence="3">
    <location>
        <begin position="126"/>
        <end position="201"/>
    </location>
</feature>
<name>A0A9W3CCL8_RAPSA</name>
<evidence type="ECO:0000256" key="2">
    <source>
        <dbReference type="SAM" id="Phobius"/>
    </source>
</evidence>